<evidence type="ECO:0000313" key="2">
    <source>
        <dbReference type="Proteomes" id="UP000619788"/>
    </source>
</evidence>
<protein>
    <submittedName>
        <fullName evidence="1">Uncharacterized protein</fullName>
    </submittedName>
</protein>
<comment type="caution">
    <text evidence="1">The sequence shown here is derived from an EMBL/GenBank/DDBJ whole genome shotgun (WGS) entry which is preliminary data.</text>
</comment>
<sequence>MEMEHDGTEPRLSAAVRAYLERTRITTHALSQRCIDPETGEGLRDQWLRHLLQGRVTRSLEQWRYRALAAGLGVDVITVKRLAAAQWIGVDVLPDTGADSVGLLVDIPAGLPPADRQVVSDTASTLAHRLLTR</sequence>
<evidence type="ECO:0000313" key="1">
    <source>
        <dbReference type="EMBL" id="GIH95366.1"/>
    </source>
</evidence>
<dbReference type="AlphaFoldDB" id="A0A8J3SIY4"/>
<name>A0A8J3SIY4_9ACTN</name>
<gene>
    <name evidence="1" type="ORF">Psi01_59960</name>
</gene>
<reference evidence="1 2" key="1">
    <citation type="submission" date="2021-01" db="EMBL/GenBank/DDBJ databases">
        <title>Whole genome shotgun sequence of Planobispora siamensis NBRC 107568.</title>
        <authorList>
            <person name="Komaki H."/>
            <person name="Tamura T."/>
        </authorList>
    </citation>
    <scope>NUCLEOTIDE SEQUENCE [LARGE SCALE GENOMIC DNA]</scope>
    <source>
        <strain evidence="1 2">NBRC 107568</strain>
    </source>
</reference>
<accession>A0A8J3SIY4</accession>
<proteinExistence type="predicted"/>
<organism evidence="1 2">
    <name type="scientific">Planobispora siamensis</name>
    <dbReference type="NCBI Taxonomy" id="936338"/>
    <lineage>
        <taxon>Bacteria</taxon>
        <taxon>Bacillati</taxon>
        <taxon>Actinomycetota</taxon>
        <taxon>Actinomycetes</taxon>
        <taxon>Streptosporangiales</taxon>
        <taxon>Streptosporangiaceae</taxon>
        <taxon>Planobispora</taxon>
    </lineage>
</organism>
<dbReference type="EMBL" id="BOOJ01000052">
    <property type="protein sequence ID" value="GIH95366.1"/>
    <property type="molecule type" value="Genomic_DNA"/>
</dbReference>
<dbReference type="Proteomes" id="UP000619788">
    <property type="component" value="Unassembled WGS sequence"/>
</dbReference>
<keyword evidence="2" id="KW-1185">Reference proteome</keyword>